<feature type="compositionally biased region" description="Polar residues" evidence="1">
    <location>
        <begin position="1"/>
        <end position="10"/>
    </location>
</feature>
<evidence type="ECO:0000256" key="1">
    <source>
        <dbReference type="SAM" id="MobiDB-lite"/>
    </source>
</evidence>
<dbReference type="AlphaFoldDB" id="A0A0E0C0U5"/>
<feature type="compositionally biased region" description="Low complexity" evidence="1">
    <location>
        <begin position="11"/>
        <end position="23"/>
    </location>
</feature>
<proteinExistence type="predicted"/>
<dbReference type="Gramene" id="OMERI01G11400.1">
    <property type="protein sequence ID" value="OMERI01G11400.1"/>
    <property type="gene ID" value="OMERI01G11400"/>
</dbReference>
<evidence type="ECO:0000313" key="2">
    <source>
        <dbReference type="EnsemblPlants" id="OMERI01G11400.1"/>
    </source>
</evidence>
<reference evidence="2" key="2">
    <citation type="submission" date="2018-05" db="EMBL/GenBank/DDBJ databases">
        <title>OmerRS3 (Oryza meridionalis Reference Sequence Version 3).</title>
        <authorList>
            <person name="Zhang J."/>
            <person name="Kudrna D."/>
            <person name="Lee S."/>
            <person name="Talag J."/>
            <person name="Welchert J."/>
            <person name="Wing R.A."/>
        </authorList>
    </citation>
    <scope>NUCLEOTIDE SEQUENCE [LARGE SCALE GENOMIC DNA]</scope>
    <source>
        <strain evidence="2">cv. OR44</strain>
    </source>
</reference>
<dbReference type="HOGENOM" id="CLU_2337147_0_0_1"/>
<organism evidence="2">
    <name type="scientific">Oryza meridionalis</name>
    <dbReference type="NCBI Taxonomy" id="40149"/>
    <lineage>
        <taxon>Eukaryota</taxon>
        <taxon>Viridiplantae</taxon>
        <taxon>Streptophyta</taxon>
        <taxon>Embryophyta</taxon>
        <taxon>Tracheophyta</taxon>
        <taxon>Spermatophyta</taxon>
        <taxon>Magnoliopsida</taxon>
        <taxon>Liliopsida</taxon>
        <taxon>Poales</taxon>
        <taxon>Poaceae</taxon>
        <taxon>BOP clade</taxon>
        <taxon>Oryzoideae</taxon>
        <taxon>Oryzeae</taxon>
        <taxon>Oryzinae</taxon>
        <taxon>Oryza</taxon>
    </lineage>
</organism>
<dbReference type="EnsemblPlants" id="OMERI01G11400.1">
    <property type="protein sequence ID" value="OMERI01G11400.1"/>
    <property type="gene ID" value="OMERI01G11400"/>
</dbReference>
<feature type="region of interest" description="Disordered" evidence="1">
    <location>
        <begin position="46"/>
        <end position="98"/>
    </location>
</feature>
<dbReference type="Proteomes" id="UP000008021">
    <property type="component" value="Chromosome 1"/>
</dbReference>
<sequence>MAGVSSINLNQLTEQSQKQQQEQADLVQAAESSGRIGELDLDHLIASERNEAEPGRISGRATAELRRRGRRRRSRGRGQEEYLGIASLGGGEGSTSDE</sequence>
<feature type="region of interest" description="Disordered" evidence="1">
    <location>
        <begin position="1"/>
        <end position="32"/>
    </location>
</feature>
<protein>
    <submittedName>
        <fullName evidence="2">Uncharacterized protein</fullName>
    </submittedName>
</protein>
<feature type="compositionally biased region" description="Basic residues" evidence="1">
    <location>
        <begin position="67"/>
        <end position="76"/>
    </location>
</feature>
<name>A0A0E0C0U5_9ORYZ</name>
<feature type="compositionally biased region" description="Gly residues" evidence="1">
    <location>
        <begin position="87"/>
        <end position="98"/>
    </location>
</feature>
<reference evidence="2" key="1">
    <citation type="submission" date="2015-04" db="UniProtKB">
        <authorList>
            <consortium name="EnsemblPlants"/>
        </authorList>
    </citation>
    <scope>IDENTIFICATION</scope>
</reference>
<keyword evidence="3" id="KW-1185">Reference proteome</keyword>
<accession>A0A0E0C0U5</accession>
<evidence type="ECO:0000313" key="3">
    <source>
        <dbReference type="Proteomes" id="UP000008021"/>
    </source>
</evidence>